<feature type="domain" description="Ubiquitin-like protease family profile" evidence="4">
    <location>
        <begin position="126"/>
        <end position="273"/>
    </location>
</feature>
<dbReference type="GO" id="GO:0008234">
    <property type="term" value="F:cysteine-type peptidase activity"/>
    <property type="evidence" value="ECO:0007669"/>
    <property type="project" value="InterPro"/>
</dbReference>
<dbReference type="Gene3D" id="3.40.395.10">
    <property type="entry name" value="Adenoviral Proteinase, Chain A"/>
    <property type="match status" value="1"/>
</dbReference>
<keyword evidence="6" id="KW-1185">Reference proteome</keyword>
<protein>
    <recommendedName>
        <fullName evidence="4">Ubiquitin-like protease family profile domain-containing protein</fullName>
    </recommendedName>
</protein>
<comment type="similarity">
    <text evidence="1">Belongs to the peptidase C48 family.</text>
</comment>
<gene>
    <name evidence="5" type="ORF">CEPIT_LOCUS9579</name>
</gene>
<proteinExistence type="inferred from homology"/>
<dbReference type="Pfam" id="PF26133">
    <property type="entry name" value="DUF8039"/>
    <property type="match status" value="1"/>
</dbReference>
<evidence type="ECO:0000313" key="6">
    <source>
        <dbReference type="Proteomes" id="UP001152523"/>
    </source>
</evidence>
<dbReference type="InterPro" id="IPR038765">
    <property type="entry name" value="Papain-like_cys_pep_sf"/>
</dbReference>
<dbReference type="AlphaFoldDB" id="A0AAV0CYQ8"/>
<dbReference type="GO" id="GO:0006508">
    <property type="term" value="P:proteolysis"/>
    <property type="evidence" value="ECO:0007669"/>
    <property type="project" value="UniProtKB-KW"/>
</dbReference>
<accession>A0AAV0CYQ8</accession>
<dbReference type="InterPro" id="IPR003653">
    <property type="entry name" value="Peptidase_C48_C"/>
</dbReference>
<organism evidence="5 6">
    <name type="scientific">Cuscuta epithymum</name>
    <dbReference type="NCBI Taxonomy" id="186058"/>
    <lineage>
        <taxon>Eukaryota</taxon>
        <taxon>Viridiplantae</taxon>
        <taxon>Streptophyta</taxon>
        <taxon>Embryophyta</taxon>
        <taxon>Tracheophyta</taxon>
        <taxon>Spermatophyta</taxon>
        <taxon>Magnoliopsida</taxon>
        <taxon>eudicotyledons</taxon>
        <taxon>Gunneridae</taxon>
        <taxon>Pentapetalae</taxon>
        <taxon>asterids</taxon>
        <taxon>lamiids</taxon>
        <taxon>Solanales</taxon>
        <taxon>Convolvulaceae</taxon>
        <taxon>Cuscuteae</taxon>
        <taxon>Cuscuta</taxon>
        <taxon>Cuscuta subgen. Cuscuta</taxon>
    </lineage>
</organism>
<dbReference type="EMBL" id="CAMAPF010000055">
    <property type="protein sequence ID" value="CAH9085827.1"/>
    <property type="molecule type" value="Genomic_DNA"/>
</dbReference>
<dbReference type="PANTHER" id="PTHR33018:SF31">
    <property type="entry name" value="TRANSPOSASE, PTTA_EN_SPM, PLANT"/>
    <property type="match status" value="1"/>
</dbReference>
<evidence type="ECO:0000313" key="5">
    <source>
        <dbReference type="EMBL" id="CAH9085827.1"/>
    </source>
</evidence>
<keyword evidence="2" id="KW-0645">Protease</keyword>
<name>A0AAV0CYQ8_9ASTE</name>
<dbReference type="Proteomes" id="UP001152523">
    <property type="component" value="Unassembled WGS sequence"/>
</dbReference>
<comment type="caution">
    <text evidence="5">The sequence shown here is derived from an EMBL/GenBank/DDBJ whole genome shotgun (WGS) entry which is preliminary data.</text>
</comment>
<sequence>MMEDHLKVSVDTILEQYSSAPLPVPVPAINLSTLGDAQGTFVQWPTCWVKFTSEVMSNKSSKGKKKLDIHKKPTIQRSLVSEKVLLSLTRDCKWLHSMIASRSSDDPIAITLDASMFHYESDDSHALLTIEDISQFLSGAMINISIIQIFVIAMQDYLQGLDTFAQLGWMCPESISSTACESNPEDVKVYIHRAITESQNADIDILVAPYYENHHWVLLVIWISRGMIFVVFRNTCAHGSEKVNKIIWKQMKCAKQTGGLECGYYMMRFMYDLSRSINEGQDLEQVYTSTLRDEAFSMAEIHEIRDRWAMYVCDNLL</sequence>
<evidence type="ECO:0000256" key="2">
    <source>
        <dbReference type="ARBA" id="ARBA00022670"/>
    </source>
</evidence>
<dbReference type="PANTHER" id="PTHR33018">
    <property type="entry name" value="OS10G0338966 PROTEIN-RELATED"/>
    <property type="match status" value="1"/>
</dbReference>
<evidence type="ECO:0000256" key="1">
    <source>
        <dbReference type="ARBA" id="ARBA00005234"/>
    </source>
</evidence>
<evidence type="ECO:0000259" key="4">
    <source>
        <dbReference type="PROSITE" id="PS50600"/>
    </source>
</evidence>
<dbReference type="InterPro" id="IPR058352">
    <property type="entry name" value="DUF8039"/>
</dbReference>
<dbReference type="SUPFAM" id="SSF54001">
    <property type="entry name" value="Cysteine proteinases"/>
    <property type="match status" value="1"/>
</dbReference>
<keyword evidence="3" id="KW-0378">Hydrolase</keyword>
<dbReference type="PROSITE" id="PS50600">
    <property type="entry name" value="ULP_PROTEASE"/>
    <property type="match status" value="1"/>
</dbReference>
<evidence type="ECO:0000256" key="3">
    <source>
        <dbReference type="ARBA" id="ARBA00022801"/>
    </source>
</evidence>
<reference evidence="5" key="1">
    <citation type="submission" date="2022-07" db="EMBL/GenBank/DDBJ databases">
        <authorList>
            <person name="Macas J."/>
            <person name="Novak P."/>
            <person name="Neumann P."/>
        </authorList>
    </citation>
    <scope>NUCLEOTIDE SEQUENCE</scope>
</reference>